<gene>
    <name evidence="1" type="ORF">SAMN05421819_0427</name>
</gene>
<sequence length="108" mass="12109">MSAKWPPPPDLESIQQLVREADVEGHIADGAPQDEYEPEEEELFTALSPKETEHLTTTQILPVLLEVWRKSFSLSDAELAVREPKLKELAATIERFFGPDAEPQVRGA</sequence>
<dbReference type="EMBL" id="FNVA01000001">
    <property type="protein sequence ID" value="SEF56312.1"/>
    <property type="molecule type" value="Genomic_DNA"/>
</dbReference>
<protein>
    <submittedName>
        <fullName evidence="1">Uncharacterized protein</fullName>
    </submittedName>
</protein>
<dbReference type="RefSeq" id="WP_103931365.1">
    <property type="nucleotide sequence ID" value="NZ_FNVA01000001.1"/>
</dbReference>
<name>A0A1H5T0B7_9BACT</name>
<proteinExistence type="predicted"/>
<accession>A0A1H5T0B7</accession>
<dbReference type="AlphaFoldDB" id="A0A1H5T0B7"/>
<evidence type="ECO:0000313" key="2">
    <source>
        <dbReference type="Proteomes" id="UP000236728"/>
    </source>
</evidence>
<organism evidence="1 2">
    <name type="scientific">Bryocella elongata</name>
    <dbReference type="NCBI Taxonomy" id="863522"/>
    <lineage>
        <taxon>Bacteria</taxon>
        <taxon>Pseudomonadati</taxon>
        <taxon>Acidobacteriota</taxon>
        <taxon>Terriglobia</taxon>
        <taxon>Terriglobales</taxon>
        <taxon>Acidobacteriaceae</taxon>
        <taxon>Bryocella</taxon>
    </lineage>
</organism>
<reference evidence="1 2" key="1">
    <citation type="submission" date="2016-10" db="EMBL/GenBank/DDBJ databases">
        <authorList>
            <person name="de Groot N.N."/>
        </authorList>
    </citation>
    <scope>NUCLEOTIDE SEQUENCE [LARGE SCALE GENOMIC DNA]</scope>
    <source>
        <strain evidence="1 2">DSM 22489</strain>
    </source>
</reference>
<keyword evidence="2" id="KW-1185">Reference proteome</keyword>
<evidence type="ECO:0000313" key="1">
    <source>
        <dbReference type="EMBL" id="SEF56312.1"/>
    </source>
</evidence>
<dbReference type="Proteomes" id="UP000236728">
    <property type="component" value="Unassembled WGS sequence"/>
</dbReference>
<dbReference type="OrthoDB" id="120393at2"/>